<dbReference type="SMART" id="SM00547">
    <property type="entry name" value="ZnF_RBZ"/>
    <property type="match status" value="1"/>
</dbReference>
<accession>A0A484BFM4</accession>
<dbReference type="AlphaFoldDB" id="A0A484BFM4"/>
<name>A0A484BFM4_DRONA</name>
<comment type="caution">
    <text evidence="6">The sequence shown here is derived from an EMBL/GenBank/DDBJ whole genome shotgun (WGS) entry which is preliminary data.</text>
</comment>
<dbReference type="SUPFAM" id="SSF90209">
    <property type="entry name" value="Ran binding protein zinc finger-like"/>
    <property type="match status" value="1"/>
</dbReference>
<dbReference type="PANTHER" id="PTHR12710:SF0">
    <property type="entry name" value="NUCLEAR PROTEIN LOCALIZATION PROTEIN 4 HOMOLOG"/>
    <property type="match status" value="1"/>
</dbReference>
<evidence type="ECO:0000313" key="7">
    <source>
        <dbReference type="Proteomes" id="UP000295192"/>
    </source>
</evidence>
<keyword evidence="7" id="KW-1185">Reference proteome</keyword>
<dbReference type="OrthoDB" id="10251089at2759"/>
<evidence type="ECO:0000256" key="3">
    <source>
        <dbReference type="ARBA" id="ARBA00022833"/>
    </source>
</evidence>
<dbReference type="EMBL" id="LSRL02000042">
    <property type="protein sequence ID" value="TDG47528.1"/>
    <property type="molecule type" value="Genomic_DNA"/>
</dbReference>
<dbReference type="GO" id="GO:0043130">
    <property type="term" value="F:ubiquitin binding"/>
    <property type="evidence" value="ECO:0007669"/>
    <property type="project" value="TreeGrafter"/>
</dbReference>
<evidence type="ECO:0000259" key="5">
    <source>
        <dbReference type="PROSITE" id="PS50199"/>
    </source>
</evidence>
<evidence type="ECO:0000256" key="1">
    <source>
        <dbReference type="ARBA" id="ARBA00022723"/>
    </source>
</evidence>
<dbReference type="Gene3D" id="2.30.30.380">
    <property type="entry name" value="Zn-finger domain of Sec23/24"/>
    <property type="match status" value="1"/>
</dbReference>
<dbReference type="InterPro" id="IPR036443">
    <property type="entry name" value="Znf_RanBP2_sf"/>
</dbReference>
<dbReference type="PROSITE" id="PS50199">
    <property type="entry name" value="ZF_RANBP2_2"/>
    <property type="match status" value="1"/>
</dbReference>
<protein>
    <recommendedName>
        <fullName evidence="5">RanBP2-type domain-containing protein</fullName>
    </recommendedName>
</protein>
<evidence type="ECO:0000256" key="4">
    <source>
        <dbReference type="PROSITE-ProRule" id="PRU00322"/>
    </source>
</evidence>
<dbReference type="Proteomes" id="UP000295192">
    <property type="component" value="Unassembled WGS sequence"/>
</dbReference>
<reference evidence="6 7" key="1">
    <citation type="journal article" date="2019" name="J. Hered.">
        <title>An Improved Genome Assembly for Drosophila navojoa, the Basal Species in the mojavensis Cluster.</title>
        <authorList>
            <person name="Vanderlinde T."/>
            <person name="Dupim E.G."/>
            <person name="Nazario-Yepiz N.O."/>
            <person name="Carvalho A.B."/>
        </authorList>
    </citation>
    <scope>NUCLEOTIDE SEQUENCE [LARGE SCALE GENOMIC DNA]</scope>
    <source>
        <strain evidence="6">Navoj_Jal97</strain>
        <tissue evidence="6">Whole organism</tissue>
    </source>
</reference>
<dbReference type="GO" id="GO:0005634">
    <property type="term" value="C:nucleus"/>
    <property type="evidence" value="ECO:0007669"/>
    <property type="project" value="TreeGrafter"/>
</dbReference>
<dbReference type="InterPro" id="IPR007717">
    <property type="entry name" value="NPL4_C"/>
</dbReference>
<evidence type="ECO:0000256" key="2">
    <source>
        <dbReference type="ARBA" id="ARBA00022771"/>
    </source>
</evidence>
<evidence type="ECO:0000313" key="6">
    <source>
        <dbReference type="EMBL" id="TDG47528.1"/>
    </source>
</evidence>
<gene>
    <name evidence="6" type="ORF">AWZ03_005967</name>
</gene>
<keyword evidence="3" id="KW-0862">Zinc</keyword>
<organism evidence="6 7">
    <name type="scientific">Drosophila navojoa</name>
    <name type="common">Fruit fly</name>
    <dbReference type="NCBI Taxonomy" id="7232"/>
    <lineage>
        <taxon>Eukaryota</taxon>
        <taxon>Metazoa</taxon>
        <taxon>Ecdysozoa</taxon>
        <taxon>Arthropoda</taxon>
        <taxon>Hexapoda</taxon>
        <taxon>Insecta</taxon>
        <taxon>Pterygota</taxon>
        <taxon>Neoptera</taxon>
        <taxon>Endopterygota</taxon>
        <taxon>Diptera</taxon>
        <taxon>Brachycera</taxon>
        <taxon>Muscomorpha</taxon>
        <taxon>Ephydroidea</taxon>
        <taxon>Drosophilidae</taxon>
        <taxon>Drosophila</taxon>
    </lineage>
</organism>
<keyword evidence="1" id="KW-0479">Metal-binding</keyword>
<keyword evidence="2 4" id="KW-0863">Zinc-finger</keyword>
<dbReference type="PANTHER" id="PTHR12710">
    <property type="entry name" value="NUCLEAR PROTEIN LOCALIZATION 4"/>
    <property type="match status" value="1"/>
</dbReference>
<dbReference type="InterPro" id="IPR016563">
    <property type="entry name" value="Npl4"/>
</dbReference>
<dbReference type="GO" id="GO:0006511">
    <property type="term" value="P:ubiquitin-dependent protein catabolic process"/>
    <property type="evidence" value="ECO:0007669"/>
    <property type="project" value="InterPro"/>
</dbReference>
<dbReference type="GO" id="GO:0008270">
    <property type="term" value="F:zinc ion binding"/>
    <property type="evidence" value="ECO:0007669"/>
    <property type="project" value="UniProtKB-KW"/>
</dbReference>
<feature type="domain" description="RanBP2-type" evidence="5">
    <location>
        <begin position="176"/>
        <end position="203"/>
    </location>
</feature>
<sequence>MCSTAYSVRVDAGQEKDQYGNEVQRLARPLPVEYLLVDVPASTPLQPQFTFTEFDKRQPFPIENRYIDGHLQDFNALSNYLSAWGEEDFLEAISDFHLLVYLYKMDMLPLRQHMGPLLEAVRSKNPNKAAEFKSDEVWKLLESLVQASSTGGGTASYPSGATASTGATGADAMDLDANTWTCSHCTFINRGELNSCEICSLPR</sequence>
<proteinExistence type="predicted"/>
<dbReference type="InterPro" id="IPR001876">
    <property type="entry name" value="Znf_RanBP2"/>
</dbReference>
<dbReference type="PROSITE" id="PS01358">
    <property type="entry name" value="ZF_RANBP2_1"/>
    <property type="match status" value="1"/>
</dbReference>
<dbReference type="GO" id="GO:0031625">
    <property type="term" value="F:ubiquitin protein ligase binding"/>
    <property type="evidence" value="ECO:0007669"/>
    <property type="project" value="TreeGrafter"/>
</dbReference>
<dbReference type="STRING" id="7232.A0A484BFM4"/>
<dbReference type="OMA" id="DFAMCEM"/>
<dbReference type="Pfam" id="PF05021">
    <property type="entry name" value="NPL4"/>
    <property type="match status" value="1"/>
</dbReference>